<organism evidence="2 3">
    <name type="scientific">Bifidobacterium pseudolongum subsp. pseudolongum</name>
    <dbReference type="NCBI Taxonomy" id="31954"/>
    <lineage>
        <taxon>Bacteria</taxon>
        <taxon>Bacillati</taxon>
        <taxon>Actinomycetota</taxon>
        <taxon>Actinomycetes</taxon>
        <taxon>Bifidobacteriales</taxon>
        <taxon>Bifidobacteriaceae</taxon>
        <taxon>Bifidobacterium</taxon>
    </lineage>
</organism>
<evidence type="ECO:0000259" key="1">
    <source>
        <dbReference type="Pfam" id="PF03432"/>
    </source>
</evidence>
<protein>
    <submittedName>
        <fullName evidence="2">Relaxase</fullName>
    </submittedName>
</protein>
<comment type="caution">
    <text evidence="2">The sequence shown here is derived from an EMBL/GenBank/DDBJ whole genome shotgun (WGS) entry which is preliminary data.</text>
</comment>
<feature type="domain" description="MobA/VirD2-like nuclease" evidence="1">
    <location>
        <begin position="19"/>
        <end position="159"/>
    </location>
</feature>
<dbReference type="RefSeq" id="WP_130013667.1">
    <property type="nucleotide sequence ID" value="NZ_RYUN01000016.1"/>
</dbReference>
<dbReference type="Proteomes" id="UP000294221">
    <property type="component" value="Unassembled WGS sequence"/>
</dbReference>
<dbReference type="EMBL" id="RYUN01000016">
    <property type="protein sequence ID" value="RYQ18532.1"/>
    <property type="molecule type" value="Genomic_DNA"/>
</dbReference>
<sequence length="330" mass="37502">MAYLKIGEIHATLHRAIKYVVKPEKTDQGHMVSANFMTDPSDYMTAARHMGVSLGLTKQTKTAGNVLAYHVIQSFAPGETTPEQCHQLGEQLAQRITEGGQYKYIVSTHLDRNHLHNHIIVCAANDETHRKMRVKPGRKHGTLMQWRAINDELCREQNLSVIAPSPVPGRAESLSDIYLNIKGISAKETMRRRIDLAVSKSSNYEQFAQVLHDQYGISVHLRGSQLTFQLEETGFKIRDHKLGQAFSPLNLMARINQKIMQEITFNQSLIARSDAASITVWLPKTHRREQLTIPREYIIEDGKTFRAFLTANQKTSHHRPSWPLPARNNP</sequence>
<reference evidence="2 3" key="1">
    <citation type="submission" date="2018-12" db="EMBL/GenBank/DDBJ databases">
        <title>Unveiling genomic diversity among members of the Bifidobacterium pseudolongum species, a widely distributed gut commensal of the animal kingdom.</title>
        <authorList>
            <person name="Lugli G.A."/>
            <person name="Duranti S."/>
            <person name="Albert K."/>
            <person name="Mancabelli L."/>
            <person name="Napoli S."/>
            <person name="Viappiani A."/>
            <person name="Anzalone R."/>
            <person name="Longhi G."/>
            <person name="Milani C."/>
            <person name="Turroni F."/>
            <person name="Alessandri G."/>
            <person name="Sela D.A."/>
            <person name="Van Sinderen D."/>
            <person name="Ventura M."/>
        </authorList>
    </citation>
    <scope>NUCLEOTIDE SEQUENCE [LARGE SCALE GENOMIC DNA]</scope>
    <source>
        <strain evidence="2 3">2054B</strain>
    </source>
</reference>
<evidence type="ECO:0000313" key="3">
    <source>
        <dbReference type="Proteomes" id="UP000294221"/>
    </source>
</evidence>
<gene>
    <name evidence="2" type="ORF">PG2054B_1594</name>
</gene>
<dbReference type="AlphaFoldDB" id="A0A4Q5A5H2"/>
<dbReference type="InterPro" id="IPR005094">
    <property type="entry name" value="Endonuclease_MobA/VirD2"/>
</dbReference>
<evidence type="ECO:0000313" key="2">
    <source>
        <dbReference type="EMBL" id="RYQ18532.1"/>
    </source>
</evidence>
<accession>A0A4Q5A5H2</accession>
<name>A0A4Q5A5H2_9BIFI</name>
<dbReference type="Pfam" id="PF03432">
    <property type="entry name" value="Relaxase"/>
    <property type="match status" value="1"/>
</dbReference>
<proteinExistence type="predicted"/>